<evidence type="ECO:0000313" key="9">
    <source>
        <dbReference type="EMBL" id="SMG05713.1"/>
    </source>
</evidence>
<dbReference type="Gene3D" id="2.60.40.1120">
    <property type="entry name" value="Carboxypeptidase-like, regulatory domain"/>
    <property type="match status" value="1"/>
</dbReference>
<dbReference type="InterPro" id="IPR008969">
    <property type="entry name" value="CarboxyPept-like_regulatory"/>
</dbReference>
<feature type="repeat" description="TPR" evidence="4">
    <location>
        <begin position="63"/>
        <end position="96"/>
    </location>
</feature>
<dbReference type="AlphaFoldDB" id="A0A1X7HV41"/>
<dbReference type="InterPro" id="IPR006665">
    <property type="entry name" value="OmpA-like"/>
</dbReference>
<feature type="region of interest" description="Disordered" evidence="6">
    <location>
        <begin position="605"/>
        <end position="631"/>
    </location>
</feature>
<feature type="chain" id="PRO_5012304583" evidence="7">
    <location>
        <begin position="21"/>
        <end position="631"/>
    </location>
</feature>
<dbReference type="SUPFAM" id="SSF48452">
    <property type="entry name" value="TPR-like"/>
    <property type="match status" value="1"/>
</dbReference>
<accession>A0A1X7HV41</accession>
<proteinExistence type="predicted"/>
<keyword evidence="4" id="KW-0802">TPR repeat</keyword>
<dbReference type="InterPro" id="IPR036737">
    <property type="entry name" value="OmpA-like_sf"/>
</dbReference>
<keyword evidence="7" id="KW-0732">Signal</keyword>
<sequence>MAYVRTVILSFLCSITLAFAQKPSPNKKAQEYYIESNKALRSNDYSQAQKHLLEAVKQDKNFATAYQQLGDIYRKTEHYEKAVSAYQEVLRIDPQLTTLTYFGIGEALLFSGQYSAAKTNLEKYKEIQTRLGRSTELTDKYIRDCDFSMANLSLQPDFKLVKVDNAINTDDDEYFPKLTADNKNIIFTRKTANQENFYESHLQDGQWSIAEKLVGKINSDDFNEGAHCISPDGTYLFFTGCNWPNGMGSCDIYVSKRENGVWSTPHNLGAPINTKGWESQPAISADGKTLYFVSNRQGSIGGYDIYKSTRKDDGTWNIPENLGPNINSKYDESSPYIHADNSTLYFASDGWPGFGRKDIFKSTLNKDGKWSIPVNMGNAINNFRDQTALHVSMNGKIGHLAAQDSSGQLDIYTFELPQAIRPGAVAYIQGTIRDADTKKTLRATISVTNTKSNMVVFEDESDQDDGTFLATLPIGHNYAVHVQQKGYLFESQQYALDKAEFADEAFTADIELKPIALGSSSKLNNIYFATNSFEILPQSDADLGALIRFLQVNTRIKIEIGGHTDNTGTIERNQQLSENRAKSVKEYLQAKGIGAERLTVRGYGQSKPVADNTTEEGKQLNRRTEFTVTAI</sequence>
<dbReference type="SUPFAM" id="SSF49464">
    <property type="entry name" value="Carboxypeptidase regulatory domain-like"/>
    <property type="match status" value="1"/>
</dbReference>
<evidence type="ECO:0000256" key="4">
    <source>
        <dbReference type="PROSITE-ProRule" id="PRU00339"/>
    </source>
</evidence>
<organism evidence="9 10">
    <name type="scientific">Sphingobacterium psychroaquaticum</name>
    <dbReference type="NCBI Taxonomy" id="561061"/>
    <lineage>
        <taxon>Bacteria</taxon>
        <taxon>Pseudomonadati</taxon>
        <taxon>Bacteroidota</taxon>
        <taxon>Sphingobacteriia</taxon>
        <taxon>Sphingobacteriales</taxon>
        <taxon>Sphingobacteriaceae</taxon>
        <taxon>Sphingobacterium</taxon>
    </lineage>
</organism>
<evidence type="ECO:0000256" key="1">
    <source>
        <dbReference type="ARBA" id="ARBA00004442"/>
    </source>
</evidence>
<evidence type="ECO:0000256" key="7">
    <source>
        <dbReference type="SAM" id="SignalP"/>
    </source>
</evidence>
<name>A0A1X7HV41_9SPHI</name>
<dbReference type="GO" id="GO:0009279">
    <property type="term" value="C:cell outer membrane"/>
    <property type="evidence" value="ECO:0007669"/>
    <property type="project" value="UniProtKB-SubCell"/>
</dbReference>
<gene>
    <name evidence="9" type="ORF">SAMN05660862_0065</name>
</gene>
<dbReference type="InterPro" id="IPR050330">
    <property type="entry name" value="Bact_OuterMem_StrucFunc"/>
</dbReference>
<dbReference type="RefSeq" id="WP_085471053.1">
    <property type="nucleotide sequence ID" value="NZ_FXAU01000001.1"/>
</dbReference>
<dbReference type="Gene3D" id="3.30.1330.60">
    <property type="entry name" value="OmpA-like domain"/>
    <property type="match status" value="1"/>
</dbReference>
<keyword evidence="3" id="KW-0998">Cell outer membrane</keyword>
<dbReference type="Pfam" id="PF07676">
    <property type="entry name" value="PD40"/>
    <property type="match status" value="3"/>
</dbReference>
<dbReference type="PRINTS" id="PR01021">
    <property type="entry name" value="OMPADOMAIN"/>
</dbReference>
<dbReference type="InterPro" id="IPR006664">
    <property type="entry name" value="OMP_bac"/>
</dbReference>
<keyword evidence="2 5" id="KW-0472">Membrane</keyword>
<dbReference type="PROSITE" id="PS50293">
    <property type="entry name" value="TPR_REGION"/>
    <property type="match status" value="1"/>
</dbReference>
<dbReference type="SMART" id="SM00028">
    <property type="entry name" value="TPR"/>
    <property type="match status" value="3"/>
</dbReference>
<feature type="domain" description="OmpA-like" evidence="8">
    <location>
        <begin position="515"/>
        <end position="631"/>
    </location>
</feature>
<feature type="signal peptide" evidence="7">
    <location>
        <begin position="1"/>
        <end position="20"/>
    </location>
</feature>
<dbReference type="InterPro" id="IPR019734">
    <property type="entry name" value="TPR_rpt"/>
</dbReference>
<evidence type="ECO:0000256" key="6">
    <source>
        <dbReference type="SAM" id="MobiDB-lite"/>
    </source>
</evidence>
<dbReference type="InterPro" id="IPR011659">
    <property type="entry name" value="WD40"/>
</dbReference>
<evidence type="ECO:0000313" key="10">
    <source>
        <dbReference type="Proteomes" id="UP000192980"/>
    </source>
</evidence>
<evidence type="ECO:0000256" key="5">
    <source>
        <dbReference type="PROSITE-ProRule" id="PRU00473"/>
    </source>
</evidence>
<reference evidence="9 10" key="1">
    <citation type="submission" date="2017-04" db="EMBL/GenBank/DDBJ databases">
        <authorList>
            <person name="Afonso C.L."/>
            <person name="Miller P.J."/>
            <person name="Scott M.A."/>
            <person name="Spackman E."/>
            <person name="Goraichik I."/>
            <person name="Dimitrov K.M."/>
            <person name="Suarez D.L."/>
            <person name="Swayne D.E."/>
        </authorList>
    </citation>
    <scope>NUCLEOTIDE SEQUENCE [LARGE SCALE GENOMIC DNA]</scope>
    <source>
        <strain evidence="9 10">DSM 22418</strain>
    </source>
</reference>
<dbReference type="PANTHER" id="PTHR30329">
    <property type="entry name" value="STATOR ELEMENT OF FLAGELLAR MOTOR COMPLEX"/>
    <property type="match status" value="1"/>
</dbReference>
<dbReference type="PANTHER" id="PTHR30329:SF21">
    <property type="entry name" value="LIPOPROTEIN YIAD-RELATED"/>
    <property type="match status" value="1"/>
</dbReference>
<keyword evidence="10" id="KW-1185">Reference proteome</keyword>
<dbReference type="Gene3D" id="2.120.10.30">
    <property type="entry name" value="TolB, C-terminal domain"/>
    <property type="match status" value="1"/>
</dbReference>
<dbReference type="InterPro" id="IPR011990">
    <property type="entry name" value="TPR-like_helical_dom_sf"/>
</dbReference>
<dbReference type="SUPFAM" id="SSF103088">
    <property type="entry name" value="OmpA-like"/>
    <property type="match status" value="1"/>
</dbReference>
<dbReference type="OrthoDB" id="9809364at2"/>
<dbReference type="Gene3D" id="1.25.40.10">
    <property type="entry name" value="Tetratricopeptide repeat domain"/>
    <property type="match status" value="1"/>
</dbReference>
<evidence type="ECO:0000259" key="8">
    <source>
        <dbReference type="PROSITE" id="PS51123"/>
    </source>
</evidence>
<dbReference type="PROSITE" id="PS51123">
    <property type="entry name" value="OMPA_2"/>
    <property type="match status" value="1"/>
</dbReference>
<evidence type="ECO:0000256" key="3">
    <source>
        <dbReference type="ARBA" id="ARBA00023237"/>
    </source>
</evidence>
<protein>
    <submittedName>
        <fullName evidence="9">Outer membrane protein OmpA</fullName>
    </submittedName>
</protein>
<dbReference type="Pfam" id="PF13181">
    <property type="entry name" value="TPR_8"/>
    <property type="match status" value="1"/>
</dbReference>
<dbReference type="SUPFAM" id="SSF82171">
    <property type="entry name" value="DPP6 N-terminal domain-like"/>
    <property type="match status" value="1"/>
</dbReference>
<dbReference type="Proteomes" id="UP000192980">
    <property type="component" value="Unassembled WGS sequence"/>
</dbReference>
<comment type="subcellular location">
    <subcellularLocation>
        <location evidence="1">Cell outer membrane</location>
    </subcellularLocation>
</comment>
<dbReference type="PROSITE" id="PS50005">
    <property type="entry name" value="TPR"/>
    <property type="match status" value="1"/>
</dbReference>
<dbReference type="InterPro" id="IPR011042">
    <property type="entry name" value="6-blade_b-propeller_TolB-like"/>
</dbReference>
<dbReference type="CDD" id="cd07185">
    <property type="entry name" value="OmpA_C-like"/>
    <property type="match status" value="1"/>
</dbReference>
<dbReference type="EMBL" id="FXAU01000001">
    <property type="protein sequence ID" value="SMG05713.1"/>
    <property type="molecule type" value="Genomic_DNA"/>
</dbReference>
<feature type="compositionally biased region" description="Basic and acidic residues" evidence="6">
    <location>
        <begin position="615"/>
        <end position="625"/>
    </location>
</feature>
<evidence type="ECO:0000256" key="2">
    <source>
        <dbReference type="ARBA" id="ARBA00023136"/>
    </source>
</evidence>
<dbReference type="STRING" id="561061.SAMN05660862_0065"/>
<dbReference type="Pfam" id="PF00691">
    <property type="entry name" value="OmpA"/>
    <property type="match status" value="1"/>
</dbReference>